<dbReference type="InterPro" id="IPR049567">
    <property type="entry name" value="WDR59-like"/>
</dbReference>
<evidence type="ECO:0000259" key="6">
    <source>
        <dbReference type="PROSITE" id="PS50908"/>
    </source>
</evidence>
<feature type="region of interest" description="Disordered" evidence="5">
    <location>
        <begin position="1011"/>
        <end position="1044"/>
    </location>
</feature>
<feature type="domain" description="RWD" evidence="6">
    <location>
        <begin position="491"/>
        <end position="599"/>
    </location>
</feature>
<dbReference type="PANTHER" id="PTHR46170:SF1">
    <property type="entry name" value="GATOR COMPLEX PROTEIN WDR59"/>
    <property type="match status" value="1"/>
</dbReference>
<dbReference type="GO" id="GO:0035859">
    <property type="term" value="C:Seh1-associated complex"/>
    <property type="evidence" value="ECO:0007669"/>
    <property type="project" value="TreeGrafter"/>
</dbReference>
<dbReference type="InterPro" id="IPR019775">
    <property type="entry name" value="WD40_repeat_CS"/>
</dbReference>
<protein>
    <recommendedName>
        <fullName evidence="6">RWD domain-containing protein</fullName>
    </recommendedName>
</protein>
<comment type="caution">
    <text evidence="7">The sequence shown here is derived from an EMBL/GenBank/DDBJ whole genome shotgun (WGS) entry which is preliminary data.</text>
</comment>
<dbReference type="PROSITE" id="PS00678">
    <property type="entry name" value="WD_REPEATS_1"/>
    <property type="match status" value="1"/>
</dbReference>
<dbReference type="PROSITE" id="PS50908">
    <property type="entry name" value="RWD"/>
    <property type="match status" value="1"/>
</dbReference>
<feature type="compositionally biased region" description="Polar residues" evidence="5">
    <location>
        <begin position="1011"/>
        <end position="1022"/>
    </location>
</feature>
<dbReference type="InterPro" id="IPR015943">
    <property type="entry name" value="WD40/YVTN_repeat-like_dom_sf"/>
</dbReference>
<dbReference type="Gene3D" id="2.130.10.10">
    <property type="entry name" value="YVTN repeat-like/Quinoprotein amine dehydrogenase"/>
    <property type="match status" value="1"/>
</dbReference>
<dbReference type="STRING" id="225359.A0A2S4Q1X9"/>
<keyword evidence="2" id="KW-0677">Repeat</keyword>
<reference evidence="7 8" key="1">
    <citation type="submission" date="2017-10" db="EMBL/GenBank/DDBJ databases">
        <title>Development of genomic resources for the powdery mildew, Erysiphe pulchra.</title>
        <authorList>
            <person name="Wadl P.A."/>
            <person name="Mack B.M."/>
            <person name="Moore G."/>
            <person name="Beltz S.B."/>
        </authorList>
    </citation>
    <scope>NUCLEOTIDE SEQUENCE [LARGE SCALE GENOMIC DNA]</scope>
    <source>
        <strain evidence="7">Cflorida</strain>
    </source>
</reference>
<evidence type="ECO:0000256" key="2">
    <source>
        <dbReference type="ARBA" id="ARBA00022737"/>
    </source>
</evidence>
<dbReference type="Proteomes" id="UP000237438">
    <property type="component" value="Unassembled WGS sequence"/>
</dbReference>
<dbReference type="GO" id="GO:1904263">
    <property type="term" value="P:positive regulation of TORC1 signaling"/>
    <property type="evidence" value="ECO:0007669"/>
    <property type="project" value="TreeGrafter"/>
</dbReference>
<dbReference type="SMART" id="SM00320">
    <property type="entry name" value="WD40"/>
    <property type="match status" value="4"/>
</dbReference>
<dbReference type="Pfam" id="PF00400">
    <property type="entry name" value="WD40"/>
    <property type="match status" value="2"/>
</dbReference>
<dbReference type="OrthoDB" id="311712at2759"/>
<dbReference type="GO" id="GO:0005774">
    <property type="term" value="C:vacuolar membrane"/>
    <property type="evidence" value="ECO:0007669"/>
    <property type="project" value="TreeGrafter"/>
</dbReference>
<evidence type="ECO:0000256" key="4">
    <source>
        <dbReference type="PROSITE-ProRule" id="PRU00221"/>
    </source>
</evidence>
<comment type="similarity">
    <text evidence="3">Belongs to the WD repeat WDR59 family.</text>
</comment>
<dbReference type="PANTHER" id="PTHR46170">
    <property type="entry name" value="GATOR COMPLEX PROTEIN WDR59"/>
    <property type="match status" value="1"/>
</dbReference>
<accession>A0A2S4Q1X9</accession>
<dbReference type="SUPFAM" id="SSF50978">
    <property type="entry name" value="WD40 repeat-like"/>
    <property type="match status" value="1"/>
</dbReference>
<evidence type="ECO:0000256" key="5">
    <source>
        <dbReference type="SAM" id="MobiDB-lite"/>
    </source>
</evidence>
<dbReference type="PROSITE" id="PS50294">
    <property type="entry name" value="WD_REPEATS_REGION"/>
    <property type="match status" value="2"/>
</dbReference>
<keyword evidence="8" id="KW-1185">Reference proteome</keyword>
<dbReference type="GO" id="GO:0034198">
    <property type="term" value="P:cellular response to amino acid starvation"/>
    <property type="evidence" value="ECO:0007669"/>
    <property type="project" value="TreeGrafter"/>
</dbReference>
<proteinExistence type="inferred from homology"/>
<evidence type="ECO:0000256" key="3">
    <source>
        <dbReference type="ARBA" id="ARBA00038452"/>
    </source>
</evidence>
<dbReference type="PROSITE" id="PS50082">
    <property type="entry name" value="WD_REPEATS_2"/>
    <property type="match status" value="2"/>
</dbReference>
<name>A0A2S4Q1X9_9PEZI</name>
<dbReference type="InterPro" id="IPR006575">
    <property type="entry name" value="RWD_dom"/>
</dbReference>
<gene>
    <name evidence="7" type="ORF">EPUL_000898</name>
</gene>
<feature type="repeat" description="WD" evidence="4">
    <location>
        <begin position="116"/>
        <end position="151"/>
    </location>
</feature>
<evidence type="ECO:0000313" key="7">
    <source>
        <dbReference type="EMBL" id="POS88278.1"/>
    </source>
</evidence>
<dbReference type="InterPro" id="IPR001680">
    <property type="entry name" value="WD40_rpt"/>
</dbReference>
<dbReference type="EMBL" id="PEDP01000014">
    <property type="protein sequence ID" value="POS88278.1"/>
    <property type="molecule type" value="Genomic_DNA"/>
</dbReference>
<dbReference type="GO" id="GO:0035591">
    <property type="term" value="F:signaling adaptor activity"/>
    <property type="evidence" value="ECO:0007669"/>
    <property type="project" value="TreeGrafter"/>
</dbReference>
<organism evidence="7 8">
    <name type="scientific">Erysiphe pulchra</name>
    <dbReference type="NCBI Taxonomy" id="225359"/>
    <lineage>
        <taxon>Eukaryota</taxon>
        <taxon>Fungi</taxon>
        <taxon>Dikarya</taxon>
        <taxon>Ascomycota</taxon>
        <taxon>Pezizomycotina</taxon>
        <taxon>Leotiomycetes</taxon>
        <taxon>Erysiphales</taxon>
        <taxon>Erysiphaceae</taxon>
        <taxon>Erysiphe</taxon>
    </lineage>
</organism>
<keyword evidence="1 4" id="KW-0853">WD repeat</keyword>
<feature type="repeat" description="WD" evidence="4">
    <location>
        <begin position="203"/>
        <end position="245"/>
    </location>
</feature>
<evidence type="ECO:0000256" key="1">
    <source>
        <dbReference type="ARBA" id="ARBA00022574"/>
    </source>
</evidence>
<evidence type="ECO:0000313" key="8">
    <source>
        <dbReference type="Proteomes" id="UP000237438"/>
    </source>
</evidence>
<dbReference type="InterPro" id="IPR036322">
    <property type="entry name" value="WD40_repeat_dom_sf"/>
</dbReference>
<sequence length="1423" mass="160202">MDKPKRGKVLKSAYESPTFEIDLSIHVDRSVGSASISPCSRDVVLASTDGLDIIDLDSPLSPPRHLRNGSRWLVADVQWSPFAARDYWVVSTANQNVLVWNLNKQEDTNGCIEHTLTAHQRAITDINFSAHHPDILATCAVDGYVHLWDLRRPHKPANTFTDWFSGATQVKCNRQNQHIFASSHDQWLRIWDDRNSAVPLRSINAHASKIYGLDWNRTKETAIVTCSLDKTIKFWDYSNNVEKEERIIQTGFPVWRARHTPFGFGLLAMSQDAPGNLYLYDQRLGGEAIKHSDPVKIFPGYGNVQIKEFLWRSRGEISDNGNDNRDFQLVSWGDDNNLRLQTLETSILNNVGYIKGTPKHTKLNVTRVGSVYKTFRIFENTMATRKAPTITRTPKLMIFESKMNTLTAGISKKDLSRSPKSKLKDTFPLKPTMRARQTDVGEQNKIDWMSGIKIHNPVYFPSQRRLSKQKFLVHSDFNNDRGWNQPESLHDEIIRIHNQLPKIKFDDVDMEKRMIVASINGPWAEDTSLVHIKLTAVFPECYPEMEYPDFNIENTSLISSSTHAKLIKDIQHIAEIYSAHGQGCLEKVFRYLVGELDYEASIFLNEIRILDEDNSPLNESSSDDENNFLAGAFIKMPPVSSNANVPLPRLCGAVFSNNGKLVCFFQINDKIKSLLATCVKSNDISSKERPYFDRFGRLQNNPLSFGQKGRSLNIAFEGRSDSEFSDESESSNLSDFLIHNERPSLITNLDDSICGTFKYGPAPSGPHLFSGAMTGTGTGIGTVTCMESWVAKPRSKLVLYPVENFLPSKIELARDYMVFGDISKVCEHNAIVSENYGFRKLADLWRIIAIILCDDPSLKEFCDDTSTNDLSILCQDSSLKDMGNLVKKTQSRNKLTYSTWSTSFLCRMRWGNHPFAGQFIQDLFTYFEQLADIQMLAMLSCIFGEPPAKNSAELGHLIKGLRSSSPIQGPFTFDFSPLTMIRSSDKSLLVTSKNCVPLKIMKGAWTNVPVSKSHSFNETSSLPPVLSSLERRNRKSQSLSASPERLGASFRRVNSVGLASSLAASFYRLASSSTSPPKNLLGRKRASPVDHVLSSHTPNSVTWGNTTILGSLKEHEGSDSNTLDYYAGNNSSSQCLGIKVVPKNMHLFEDEALHHFPLIDTSAALLNNHYRTTYASMLFAWNAPINRLEILKYNDLLASNKSDLRSTPASTTTSVLMNSISKNHHYHTLKKNHSNKKNFKDKNFRQEKFSNKNEEGKYEKYKEIHESKNKKTGEQNTIIAGNDNNQPIENPEGLDITGFCIKHDLRLEPVNENIPGVGGAVGRCKRCKTYQRQLRCVICLEPVSAIFCPCLSCGCVSHLDCLTNYHSQGYSQCPGGCNCNCIMEAGMGMVESWEVMMGSLVEQFRMEDNGKENEENEEEIMFF</sequence>